<dbReference type="FunFam" id="3.40.50.720:FF:000084">
    <property type="entry name" value="Short-chain dehydrogenase reductase"/>
    <property type="match status" value="1"/>
</dbReference>
<proteinExistence type="inferred from homology"/>
<dbReference type="eggNOG" id="arCOG01259">
    <property type="taxonomic scope" value="Archaea"/>
</dbReference>
<organism evidence="3 4">
    <name type="scientific">Caldivirga maquilingensis (strain ATCC 700844 / DSM 13496 / JCM 10307 / IC-167)</name>
    <dbReference type="NCBI Taxonomy" id="397948"/>
    <lineage>
        <taxon>Archaea</taxon>
        <taxon>Thermoproteota</taxon>
        <taxon>Thermoprotei</taxon>
        <taxon>Thermoproteales</taxon>
        <taxon>Thermoproteaceae</taxon>
        <taxon>Caldivirga</taxon>
    </lineage>
</organism>
<keyword evidence="4" id="KW-1185">Reference proteome</keyword>
<sequence length="258" mass="27768">MYPDLRGKVVIVTGGSSGIGLAIVRRFIEEGSLVVNFDVKEPRDNASEFIKVDVSNHGEVNDAVNRVAGKYNRIDVLVNNAGIELYGRVHDIDLRDWNRVINVNVNGAFYMARSVIPIMLKTGGGVIINVASVQSTVATRNAAAYVVSKHALLGLTRAIAVDYAPLIRAVAVCPGSILTPLLVWAAELEVGHDEEAIRRKINEWGSLHPMGRVGEPEEVANVVAFLASQQASFITGTCVYVDGGLTALLPQSTPRPKT</sequence>
<dbReference type="OrthoDB" id="24596at2157"/>
<keyword evidence="2" id="KW-0560">Oxidoreductase</keyword>
<dbReference type="InterPro" id="IPR051122">
    <property type="entry name" value="SDR_DHRS6-like"/>
</dbReference>
<protein>
    <submittedName>
        <fullName evidence="3">Short-chain dehydrogenase/reductase SDR</fullName>
    </submittedName>
</protein>
<evidence type="ECO:0000256" key="1">
    <source>
        <dbReference type="ARBA" id="ARBA00006484"/>
    </source>
</evidence>
<reference evidence="3 4" key="1">
    <citation type="submission" date="2007-10" db="EMBL/GenBank/DDBJ databases">
        <title>Complete sequence of Caldivirga maquilingensis IC-167.</title>
        <authorList>
            <consortium name="US DOE Joint Genome Institute"/>
            <person name="Copeland A."/>
            <person name="Lucas S."/>
            <person name="Lapidus A."/>
            <person name="Barry K."/>
            <person name="Glavina del Rio T."/>
            <person name="Dalin E."/>
            <person name="Tice H."/>
            <person name="Pitluck S."/>
            <person name="Saunders E."/>
            <person name="Brettin T."/>
            <person name="Bruce D."/>
            <person name="Detter J.C."/>
            <person name="Han C."/>
            <person name="Schmutz J."/>
            <person name="Larimer F."/>
            <person name="Land M."/>
            <person name="Hauser L."/>
            <person name="Kyrpides N."/>
            <person name="Ivanova N."/>
            <person name="Biddle J.F."/>
            <person name="Zhang Z."/>
            <person name="Fitz-Gibbon S.T."/>
            <person name="Lowe T.M."/>
            <person name="Saltikov C."/>
            <person name="House C.H."/>
            <person name="Richardson P."/>
        </authorList>
    </citation>
    <scope>NUCLEOTIDE SEQUENCE [LARGE SCALE GENOMIC DNA]</scope>
    <source>
        <strain evidence="4">ATCC 700844 / DSM 13496 / JCM 10307 / IC-167</strain>
    </source>
</reference>
<dbReference type="SUPFAM" id="SSF51735">
    <property type="entry name" value="NAD(P)-binding Rossmann-fold domains"/>
    <property type="match status" value="1"/>
</dbReference>
<dbReference type="PRINTS" id="PR00080">
    <property type="entry name" value="SDRFAMILY"/>
</dbReference>
<dbReference type="InterPro" id="IPR036291">
    <property type="entry name" value="NAD(P)-bd_dom_sf"/>
</dbReference>
<comment type="similarity">
    <text evidence="1">Belongs to the short-chain dehydrogenases/reductases (SDR) family.</text>
</comment>
<gene>
    <name evidence="3" type="ordered locus">Cmaq_1409</name>
</gene>
<dbReference type="PANTHER" id="PTHR43477:SF1">
    <property type="entry name" value="DIHYDROANTICAPSIN 7-DEHYDROGENASE"/>
    <property type="match status" value="1"/>
</dbReference>
<dbReference type="GO" id="GO:0016491">
    <property type="term" value="F:oxidoreductase activity"/>
    <property type="evidence" value="ECO:0007669"/>
    <property type="project" value="UniProtKB-KW"/>
</dbReference>
<evidence type="ECO:0000313" key="3">
    <source>
        <dbReference type="EMBL" id="ABW02234.1"/>
    </source>
</evidence>
<dbReference type="EMBL" id="CP000852">
    <property type="protein sequence ID" value="ABW02234.1"/>
    <property type="molecule type" value="Genomic_DNA"/>
</dbReference>
<dbReference type="HOGENOM" id="CLU_010194_1_0_2"/>
<accession>A8M915</accession>
<dbReference type="InterPro" id="IPR002347">
    <property type="entry name" value="SDR_fam"/>
</dbReference>
<evidence type="ECO:0000313" key="4">
    <source>
        <dbReference type="Proteomes" id="UP000001137"/>
    </source>
</evidence>
<dbReference type="PROSITE" id="PS00061">
    <property type="entry name" value="ADH_SHORT"/>
    <property type="match status" value="1"/>
</dbReference>
<dbReference type="CDD" id="cd05233">
    <property type="entry name" value="SDR_c"/>
    <property type="match status" value="1"/>
</dbReference>
<dbReference type="Proteomes" id="UP000001137">
    <property type="component" value="Chromosome"/>
</dbReference>
<name>A8M915_CALMQ</name>
<dbReference type="PRINTS" id="PR00081">
    <property type="entry name" value="GDHRDH"/>
</dbReference>
<evidence type="ECO:0000256" key="2">
    <source>
        <dbReference type="ARBA" id="ARBA00023002"/>
    </source>
</evidence>
<dbReference type="Gene3D" id="3.40.50.720">
    <property type="entry name" value="NAD(P)-binding Rossmann-like Domain"/>
    <property type="match status" value="1"/>
</dbReference>
<dbReference type="KEGG" id="cma:Cmaq_1409"/>
<dbReference type="NCBIfam" id="NF005007">
    <property type="entry name" value="PRK06398.1"/>
    <property type="match status" value="1"/>
</dbReference>
<dbReference type="AlphaFoldDB" id="A8M915"/>
<dbReference type="STRING" id="397948.Cmaq_1409"/>
<dbReference type="GeneID" id="5709830"/>
<dbReference type="InterPro" id="IPR020904">
    <property type="entry name" value="Sc_DH/Rdtase_CS"/>
</dbReference>
<dbReference type="PANTHER" id="PTHR43477">
    <property type="entry name" value="DIHYDROANTICAPSIN 7-DEHYDROGENASE"/>
    <property type="match status" value="1"/>
</dbReference>
<dbReference type="Pfam" id="PF13561">
    <property type="entry name" value="adh_short_C2"/>
    <property type="match status" value="1"/>
</dbReference>
<dbReference type="RefSeq" id="WP_012186453.1">
    <property type="nucleotide sequence ID" value="NC_009954.1"/>
</dbReference>